<evidence type="ECO:0000256" key="2">
    <source>
        <dbReference type="ARBA" id="ARBA00012722"/>
    </source>
</evidence>
<name>A0A6C0HZL0_9ZZZZ</name>
<dbReference type="Gene3D" id="3.30.460.10">
    <property type="entry name" value="Beta Polymerase, domain 2"/>
    <property type="match status" value="1"/>
</dbReference>
<dbReference type="PRINTS" id="PR00870">
    <property type="entry name" value="DNAPOLXBETA"/>
</dbReference>
<dbReference type="GO" id="GO:0003911">
    <property type="term" value="F:DNA ligase (NAD+) activity"/>
    <property type="evidence" value="ECO:0007669"/>
    <property type="project" value="UniProtKB-EC"/>
</dbReference>
<dbReference type="EC" id="6.5.1.2" evidence="2"/>
<dbReference type="Gene3D" id="3.30.210.10">
    <property type="entry name" value="DNA polymerase, thumb domain"/>
    <property type="match status" value="1"/>
</dbReference>
<dbReference type="InterPro" id="IPR037160">
    <property type="entry name" value="DNA_Pol_thumb_sf"/>
</dbReference>
<protein>
    <recommendedName>
        <fullName evidence="3">DNA polymerase lambda</fullName>
        <ecNumber evidence="2">6.5.1.2</ecNumber>
    </recommendedName>
</protein>
<comment type="cofactor">
    <cofactor evidence="1">
        <name>Mn(2+)</name>
        <dbReference type="ChEBI" id="CHEBI:29035"/>
    </cofactor>
</comment>
<evidence type="ECO:0000256" key="9">
    <source>
        <dbReference type="ARBA" id="ARBA00023239"/>
    </source>
</evidence>
<dbReference type="GO" id="GO:0006303">
    <property type="term" value="P:double-strand break repair via nonhomologous end joining"/>
    <property type="evidence" value="ECO:0007669"/>
    <property type="project" value="TreeGrafter"/>
</dbReference>
<dbReference type="InterPro" id="IPR001357">
    <property type="entry name" value="BRCT_dom"/>
</dbReference>
<dbReference type="Gene3D" id="3.40.50.10190">
    <property type="entry name" value="BRCT domain"/>
    <property type="match status" value="1"/>
</dbReference>
<dbReference type="GO" id="GO:0016829">
    <property type="term" value="F:lyase activity"/>
    <property type="evidence" value="ECO:0007669"/>
    <property type="project" value="UniProtKB-KW"/>
</dbReference>
<evidence type="ECO:0000256" key="7">
    <source>
        <dbReference type="ARBA" id="ARBA00022705"/>
    </source>
</evidence>
<dbReference type="SUPFAM" id="SSF52113">
    <property type="entry name" value="BRCT domain"/>
    <property type="match status" value="1"/>
</dbReference>
<organism evidence="13">
    <name type="scientific">viral metagenome</name>
    <dbReference type="NCBI Taxonomy" id="1070528"/>
    <lineage>
        <taxon>unclassified sequences</taxon>
        <taxon>metagenomes</taxon>
        <taxon>organismal metagenomes</taxon>
    </lineage>
</organism>
<evidence type="ECO:0000256" key="3">
    <source>
        <dbReference type="ARBA" id="ARBA00016513"/>
    </source>
</evidence>
<dbReference type="InterPro" id="IPR002008">
    <property type="entry name" value="DNA_pol_X_beta-like"/>
</dbReference>
<evidence type="ECO:0000256" key="6">
    <source>
        <dbReference type="ARBA" id="ARBA00022695"/>
    </source>
</evidence>
<dbReference type="InterPro" id="IPR043519">
    <property type="entry name" value="NT_sf"/>
</dbReference>
<keyword evidence="4" id="KW-0436">Ligase</keyword>
<evidence type="ECO:0000256" key="10">
    <source>
        <dbReference type="ARBA" id="ARBA00034005"/>
    </source>
</evidence>
<dbReference type="GO" id="GO:0003677">
    <property type="term" value="F:DNA binding"/>
    <property type="evidence" value="ECO:0007669"/>
    <property type="project" value="InterPro"/>
</dbReference>
<dbReference type="InterPro" id="IPR029398">
    <property type="entry name" value="PolB_thumb"/>
</dbReference>
<keyword evidence="9" id="KW-0456">Lyase</keyword>
<dbReference type="GO" id="GO:0005634">
    <property type="term" value="C:nucleus"/>
    <property type="evidence" value="ECO:0007669"/>
    <property type="project" value="TreeGrafter"/>
</dbReference>
<evidence type="ECO:0000256" key="4">
    <source>
        <dbReference type="ARBA" id="ARBA00022598"/>
    </source>
</evidence>
<dbReference type="EMBL" id="MN740057">
    <property type="protein sequence ID" value="QHT85962.1"/>
    <property type="molecule type" value="Genomic_DNA"/>
</dbReference>
<dbReference type="GO" id="GO:0003887">
    <property type="term" value="F:DNA-directed DNA polymerase activity"/>
    <property type="evidence" value="ECO:0007669"/>
    <property type="project" value="InterPro"/>
</dbReference>
<dbReference type="InterPro" id="IPR022312">
    <property type="entry name" value="DNA_pol_X"/>
</dbReference>
<reference evidence="13" key="1">
    <citation type="journal article" date="2020" name="Nature">
        <title>Giant virus diversity and host interactions through global metagenomics.</title>
        <authorList>
            <person name="Schulz F."/>
            <person name="Roux S."/>
            <person name="Paez-Espino D."/>
            <person name="Jungbluth S."/>
            <person name="Walsh D.A."/>
            <person name="Denef V.J."/>
            <person name="McMahon K.D."/>
            <person name="Konstantinidis K.T."/>
            <person name="Eloe-Fadrosh E.A."/>
            <person name="Kyrpides N.C."/>
            <person name="Woyke T."/>
        </authorList>
    </citation>
    <scope>NUCLEOTIDE SEQUENCE</scope>
    <source>
        <strain evidence="13">GVMAG-M-3300023184-184</strain>
    </source>
</reference>
<sequence length="805" mass="91139">MITSENPENFDKFLDRLINENIIIEVLSRGKSKCLVIAKIDSSSTFRRVDFLYTSPKEYPFAILYFTGSKAFNAVMRGHALKMGFSLNEHGMSKEGVKGQLINHVFENEESIFDFLQLQYIKPTDRIDGRNIISKTISQKTASPINKIEQTKKKTRKVLKKKSEKIEMKENEIIEKITQFKEKGISILDSLSKDELLQMIEACKDAYYNHQKPILNDNEYDILEEYTNNKFQNTIDVGAPVTGKNKVNLPFEMASMDKIKPDSGALSIWTTKYTGPYVLSCKLDGVSGLYLCDNDGKHHLYTRGDGHVGQDISHLIKPLKLPKMSNGTAVRGEFILPKLVFQEKYKDTFANARNLVSGIINRKTNDEKSLDLDFVTYEVVHPLMPPSEQLLFLKEIGHKVVQNMVVPSLTNEYLSSLLVEWRTGYIYEIDGVIVSNNAVYNRTSGNPDHSFAFKMVLSDQVAEAKVLDVIWTPSKDGYLKPRVRIEPIQLAGVKIEYATGFNGKFIEENKIGLGAIITMVRSGDVIPYIQSVTVPAENAKMPDIPYEWTDTHVDIKLKDPSKDTTVIEKNITNFFVNLEVDGLSTGNIKRIMNAGFSSVPSILKMEKVDFEKVEGFKSKMIDKVYKSIQEKVGKASLLDIMVASGKLGRGLGERKIKPILTLYPDILVSNETKDDKIEMLKKVNGIGKENSVEFVENIPVFLAFLKECDLENKLTIKLEDINIVTPENTSDPFYMKKIVMSKTRDKNIIDFIKMHGGIVEDSINKETFLLIIKSIEDVSSKVVYAKKHNIPILSVEQFNEKYLSV</sequence>
<keyword evidence="6" id="KW-0548">Nucleotidyltransferase</keyword>
<keyword evidence="8" id="KW-0520">NAD</keyword>
<dbReference type="Pfam" id="PF01653">
    <property type="entry name" value="DNA_ligase_aden"/>
    <property type="match status" value="1"/>
</dbReference>
<dbReference type="SUPFAM" id="SSF50249">
    <property type="entry name" value="Nucleic acid-binding proteins"/>
    <property type="match status" value="1"/>
</dbReference>
<accession>A0A6C0HZL0</accession>
<proteinExistence type="predicted"/>
<dbReference type="InterPro" id="IPR036420">
    <property type="entry name" value="BRCT_dom_sf"/>
</dbReference>
<dbReference type="Pfam" id="PF03120">
    <property type="entry name" value="OB_DNA_ligase"/>
    <property type="match status" value="1"/>
</dbReference>
<dbReference type="GO" id="GO:0006260">
    <property type="term" value="P:DNA replication"/>
    <property type="evidence" value="ECO:0007669"/>
    <property type="project" value="UniProtKB-KW"/>
</dbReference>
<evidence type="ECO:0000259" key="12">
    <source>
        <dbReference type="SMART" id="SM00532"/>
    </source>
</evidence>
<dbReference type="InterPro" id="IPR013839">
    <property type="entry name" value="DNAligase_adenylation"/>
</dbReference>
<dbReference type="InterPro" id="IPR012340">
    <property type="entry name" value="NA-bd_OB-fold"/>
</dbReference>
<keyword evidence="7" id="KW-0235">DNA replication</keyword>
<evidence type="ECO:0000256" key="11">
    <source>
        <dbReference type="SAM" id="Coils"/>
    </source>
</evidence>
<dbReference type="SUPFAM" id="SSF56091">
    <property type="entry name" value="DNA ligase/mRNA capping enzyme, catalytic domain"/>
    <property type="match status" value="1"/>
</dbReference>
<dbReference type="Pfam" id="PF14791">
    <property type="entry name" value="DNA_pol_B_thumb"/>
    <property type="match status" value="1"/>
</dbReference>
<dbReference type="InterPro" id="IPR004150">
    <property type="entry name" value="NAD_DNA_ligase_OB"/>
</dbReference>
<keyword evidence="5" id="KW-0808">Transferase</keyword>
<comment type="catalytic activity">
    <reaction evidence="10">
        <text>NAD(+) + (deoxyribonucleotide)n-3'-hydroxyl + 5'-phospho-(deoxyribonucleotide)m = (deoxyribonucleotide)n+m + AMP + beta-nicotinamide D-nucleotide.</text>
        <dbReference type="EC" id="6.5.1.2"/>
    </reaction>
</comment>
<dbReference type="PANTHER" id="PTHR11276:SF28">
    <property type="entry name" value="DNA POLYMERASE LAMBDA"/>
    <property type="match status" value="1"/>
</dbReference>
<evidence type="ECO:0000313" key="13">
    <source>
        <dbReference type="EMBL" id="QHT85962.1"/>
    </source>
</evidence>
<dbReference type="Gene3D" id="2.40.50.140">
    <property type="entry name" value="Nucleic acid-binding proteins"/>
    <property type="match status" value="1"/>
</dbReference>
<dbReference type="SMART" id="SM00532">
    <property type="entry name" value="LIGANc"/>
    <property type="match status" value="1"/>
</dbReference>
<evidence type="ECO:0000256" key="8">
    <source>
        <dbReference type="ARBA" id="ARBA00023027"/>
    </source>
</evidence>
<evidence type="ECO:0000256" key="5">
    <source>
        <dbReference type="ARBA" id="ARBA00022679"/>
    </source>
</evidence>
<dbReference type="PANTHER" id="PTHR11276">
    <property type="entry name" value="DNA POLYMERASE TYPE-X FAMILY MEMBER"/>
    <property type="match status" value="1"/>
</dbReference>
<dbReference type="InterPro" id="IPR013840">
    <property type="entry name" value="DNAligase_N"/>
</dbReference>
<feature type="domain" description="NAD-dependent DNA ligase N-terminal" evidence="12">
    <location>
        <begin position="191"/>
        <end position="580"/>
    </location>
</feature>
<evidence type="ECO:0000256" key="1">
    <source>
        <dbReference type="ARBA" id="ARBA00001936"/>
    </source>
</evidence>
<dbReference type="SUPFAM" id="SSF81301">
    <property type="entry name" value="Nucleotidyltransferase"/>
    <property type="match status" value="1"/>
</dbReference>
<keyword evidence="11" id="KW-0175">Coiled coil</keyword>
<dbReference type="Gene3D" id="3.30.470.30">
    <property type="entry name" value="DNA ligase/mRNA capping enzyme"/>
    <property type="match status" value="1"/>
</dbReference>
<feature type="coiled-coil region" evidence="11">
    <location>
        <begin position="145"/>
        <end position="172"/>
    </location>
</feature>
<dbReference type="AlphaFoldDB" id="A0A6C0HZL0"/>
<dbReference type="Pfam" id="PF00533">
    <property type="entry name" value="BRCT"/>
    <property type="match status" value="1"/>
</dbReference>